<evidence type="ECO:0000256" key="2">
    <source>
        <dbReference type="ARBA" id="ARBA00024867"/>
    </source>
</evidence>
<dbReference type="Gene3D" id="2.40.50.1020">
    <property type="entry name" value="LytTr DNA-binding domain"/>
    <property type="match status" value="1"/>
</dbReference>
<dbReference type="SMART" id="SM00448">
    <property type="entry name" value="REC"/>
    <property type="match status" value="1"/>
</dbReference>
<dbReference type="InterPro" id="IPR046947">
    <property type="entry name" value="LytR-like"/>
</dbReference>
<dbReference type="GO" id="GO:0000156">
    <property type="term" value="F:phosphorelay response regulator activity"/>
    <property type="evidence" value="ECO:0007669"/>
    <property type="project" value="InterPro"/>
</dbReference>
<dbReference type="Proteomes" id="UP000274920">
    <property type="component" value="Unassembled WGS sequence"/>
</dbReference>
<dbReference type="SMART" id="SM00850">
    <property type="entry name" value="LytTR"/>
    <property type="match status" value="1"/>
</dbReference>
<reference evidence="6" key="1">
    <citation type="submission" date="2018-10" db="EMBL/GenBank/DDBJ databases">
        <title>Schaedlerella arabinophila gen. nov. sp. nov., isolated from the mouse intestinal tract and comparative analysis with the genome of the closely related altered Schaedler flora strain ASF502.</title>
        <authorList>
            <person name="Miyake S."/>
            <person name="Soh M."/>
            <person name="Seedorf H."/>
        </authorList>
    </citation>
    <scope>NUCLEOTIDE SEQUENCE [LARGE SCALE GENOMIC DNA]</scope>
    <source>
        <strain evidence="6">DSM 106076</strain>
    </source>
</reference>
<keyword evidence="6" id="KW-0238">DNA-binding</keyword>
<evidence type="ECO:0000313" key="7">
    <source>
        <dbReference type="Proteomes" id="UP000274920"/>
    </source>
</evidence>
<keyword evidence="3" id="KW-0597">Phosphoprotein</keyword>
<keyword evidence="7" id="KW-1185">Reference proteome</keyword>
<dbReference type="InterPro" id="IPR011006">
    <property type="entry name" value="CheY-like_superfamily"/>
</dbReference>
<evidence type="ECO:0000259" key="5">
    <source>
        <dbReference type="PROSITE" id="PS50930"/>
    </source>
</evidence>
<comment type="caution">
    <text evidence="6">The sequence shown here is derived from an EMBL/GenBank/DDBJ whole genome shotgun (WGS) entry which is preliminary data.</text>
</comment>
<evidence type="ECO:0000256" key="1">
    <source>
        <dbReference type="ARBA" id="ARBA00018672"/>
    </source>
</evidence>
<dbReference type="InterPro" id="IPR001789">
    <property type="entry name" value="Sig_transdc_resp-reg_receiver"/>
</dbReference>
<dbReference type="Pfam" id="PF04397">
    <property type="entry name" value="LytTR"/>
    <property type="match status" value="1"/>
</dbReference>
<sequence length="241" mass="27978">MPMYRVAICDDEPHAAEQNEAMLCHILEDRNLKRDIDYSIHCFSSPVPLLAQMEKQPSAFHLLLLDIKLKNDNGLSLAAHLREIDADCSIIYITAYRDYVFDCFDTRPLHYLLKPVDQERLARVIERDLQENYHPEQIRLLVDGCWQTVDARNVLYAEATSHKSAVHLQGGEVLYINQNFSDLLPRLNGKRFCRVHFSILVNLEHVYRLADSALTLDDGRELPVSRSRKKEVKKQYIAFIK</sequence>
<organism evidence="6 7">
    <name type="scientific">Schaedlerella arabinosiphila</name>
    <dbReference type="NCBI Taxonomy" id="2044587"/>
    <lineage>
        <taxon>Bacteria</taxon>
        <taxon>Bacillati</taxon>
        <taxon>Bacillota</taxon>
        <taxon>Clostridia</taxon>
        <taxon>Lachnospirales</taxon>
        <taxon>Lachnospiraceae</taxon>
        <taxon>Schaedlerella</taxon>
    </lineage>
</organism>
<feature type="domain" description="Response regulatory" evidence="4">
    <location>
        <begin position="5"/>
        <end position="129"/>
    </location>
</feature>
<feature type="modified residue" description="4-aspartylphosphate" evidence="3">
    <location>
        <position position="66"/>
    </location>
</feature>
<accession>A0A426DK33</accession>
<gene>
    <name evidence="6" type="ORF">EBB54_18315</name>
</gene>
<dbReference type="PROSITE" id="PS50110">
    <property type="entry name" value="RESPONSE_REGULATORY"/>
    <property type="match status" value="1"/>
</dbReference>
<dbReference type="InterPro" id="IPR007492">
    <property type="entry name" value="LytTR_DNA-bd_dom"/>
</dbReference>
<dbReference type="GO" id="GO:0003677">
    <property type="term" value="F:DNA binding"/>
    <property type="evidence" value="ECO:0007669"/>
    <property type="project" value="UniProtKB-KW"/>
</dbReference>
<dbReference type="PANTHER" id="PTHR37299">
    <property type="entry name" value="TRANSCRIPTIONAL REGULATOR-RELATED"/>
    <property type="match status" value="1"/>
</dbReference>
<dbReference type="PROSITE" id="PS50930">
    <property type="entry name" value="HTH_LYTTR"/>
    <property type="match status" value="1"/>
</dbReference>
<dbReference type="AlphaFoldDB" id="A0A426DK33"/>
<protein>
    <recommendedName>
        <fullName evidence="1">Stage 0 sporulation protein A homolog</fullName>
    </recommendedName>
</protein>
<dbReference type="Pfam" id="PF00072">
    <property type="entry name" value="Response_reg"/>
    <property type="match status" value="1"/>
</dbReference>
<proteinExistence type="predicted"/>
<name>A0A426DK33_9FIRM</name>
<evidence type="ECO:0000259" key="4">
    <source>
        <dbReference type="PROSITE" id="PS50110"/>
    </source>
</evidence>
<dbReference type="PANTHER" id="PTHR37299:SF1">
    <property type="entry name" value="STAGE 0 SPORULATION PROTEIN A HOMOLOG"/>
    <property type="match status" value="1"/>
</dbReference>
<evidence type="ECO:0000256" key="3">
    <source>
        <dbReference type="PROSITE-ProRule" id="PRU00169"/>
    </source>
</evidence>
<evidence type="ECO:0000313" key="6">
    <source>
        <dbReference type="EMBL" id="RRK33074.1"/>
    </source>
</evidence>
<feature type="domain" description="HTH LytTR-type" evidence="5">
    <location>
        <begin position="148"/>
        <end position="238"/>
    </location>
</feature>
<dbReference type="Gene3D" id="3.40.50.2300">
    <property type="match status" value="1"/>
</dbReference>
<dbReference type="SUPFAM" id="SSF52172">
    <property type="entry name" value="CheY-like"/>
    <property type="match status" value="1"/>
</dbReference>
<dbReference type="EMBL" id="RHJS01000002">
    <property type="protein sequence ID" value="RRK33074.1"/>
    <property type="molecule type" value="Genomic_DNA"/>
</dbReference>
<comment type="function">
    <text evidence="2">May play the central regulatory role in sporulation. It may be an element of the effector pathway responsible for the activation of sporulation genes in response to nutritional stress. Spo0A may act in concert with spo0H (a sigma factor) to control the expression of some genes that are critical to the sporulation process.</text>
</comment>